<dbReference type="PANTHER" id="PTHR43791">
    <property type="entry name" value="PERMEASE-RELATED"/>
    <property type="match status" value="1"/>
</dbReference>
<dbReference type="GO" id="GO:0016020">
    <property type="term" value="C:membrane"/>
    <property type="evidence" value="ECO:0007669"/>
    <property type="project" value="UniProtKB-SubCell"/>
</dbReference>
<dbReference type="SUPFAM" id="SSF103473">
    <property type="entry name" value="MFS general substrate transporter"/>
    <property type="match status" value="1"/>
</dbReference>
<proteinExistence type="predicted"/>
<comment type="subcellular location">
    <subcellularLocation>
        <location evidence="1">Membrane</location>
        <topology evidence="1">Multi-pass membrane protein</topology>
    </subcellularLocation>
</comment>
<dbReference type="EMBL" id="KK208859">
    <property type="protein sequence ID" value="EZF73342.1"/>
    <property type="molecule type" value="Genomic_DNA"/>
</dbReference>
<feature type="transmembrane region" description="Helical" evidence="6">
    <location>
        <begin position="185"/>
        <end position="205"/>
    </location>
</feature>
<accession>A0A022XRQ0</accession>
<dbReference type="PANTHER" id="PTHR43791:SF36">
    <property type="entry name" value="TRANSPORTER, PUTATIVE (AFU_ORTHOLOGUE AFUA_6G08340)-RELATED"/>
    <property type="match status" value="1"/>
</dbReference>
<feature type="transmembrane region" description="Helical" evidence="6">
    <location>
        <begin position="154"/>
        <end position="173"/>
    </location>
</feature>
<feature type="transmembrane region" description="Helical" evidence="6">
    <location>
        <begin position="442"/>
        <end position="463"/>
    </location>
</feature>
<protein>
    <recommendedName>
        <fullName evidence="7">Major facilitator superfamily (MFS) profile domain-containing protein</fullName>
    </recommendedName>
</protein>
<keyword evidence="2" id="KW-0813">Transport</keyword>
<dbReference type="Proteomes" id="UP000023623">
    <property type="component" value="Unassembled WGS sequence"/>
</dbReference>
<keyword evidence="4 6" id="KW-1133">Transmembrane helix</keyword>
<organism evidence="8 9">
    <name type="scientific">Trichophyton soudanense CBS 452.61</name>
    <dbReference type="NCBI Taxonomy" id="1215331"/>
    <lineage>
        <taxon>Eukaryota</taxon>
        <taxon>Fungi</taxon>
        <taxon>Dikarya</taxon>
        <taxon>Ascomycota</taxon>
        <taxon>Pezizomycotina</taxon>
        <taxon>Eurotiomycetes</taxon>
        <taxon>Eurotiomycetidae</taxon>
        <taxon>Onygenales</taxon>
        <taxon>Arthrodermataceae</taxon>
        <taxon>Trichophyton</taxon>
    </lineage>
</organism>
<evidence type="ECO:0000256" key="5">
    <source>
        <dbReference type="ARBA" id="ARBA00023136"/>
    </source>
</evidence>
<dbReference type="Gene3D" id="1.20.1250.20">
    <property type="entry name" value="MFS general substrate transporter like domains"/>
    <property type="match status" value="2"/>
</dbReference>
<dbReference type="AlphaFoldDB" id="A0A022XRQ0"/>
<dbReference type="GO" id="GO:0022857">
    <property type="term" value="F:transmembrane transporter activity"/>
    <property type="evidence" value="ECO:0007669"/>
    <property type="project" value="InterPro"/>
</dbReference>
<feature type="transmembrane region" description="Helical" evidence="6">
    <location>
        <begin position="323"/>
        <end position="343"/>
    </location>
</feature>
<dbReference type="Pfam" id="PF07690">
    <property type="entry name" value="MFS_1"/>
    <property type="match status" value="1"/>
</dbReference>
<feature type="domain" description="Major facilitator superfamily (MFS) profile" evidence="7">
    <location>
        <begin position="57"/>
        <end position="502"/>
    </location>
</feature>
<evidence type="ECO:0000256" key="3">
    <source>
        <dbReference type="ARBA" id="ARBA00022692"/>
    </source>
</evidence>
<dbReference type="InterPro" id="IPR011701">
    <property type="entry name" value="MFS"/>
</dbReference>
<evidence type="ECO:0000256" key="1">
    <source>
        <dbReference type="ARBA" id="ARBA00004141"/>
    </source>
</evidence>
<keyword evidence="9" id="KW-1185">Reference proteome</keyword>
<evidence type="ECO:0000313" key="9">
    <source>
        <dbReference type="Proteomes" id="UP000023623"/>
    </source>
</evidence>
<dbReference type="InterPro" id="IPR036259">
    <property type="entry name" value="MFS_trans_sf"/>
</dbReference>
<dbReference type="HOGENOM" id="CLU_001265_0_1_1"/>
<feature type="transmembrane region" description="Helical" evidence="6">
    <location>
        <begin position="412"/>
        <end position="430"/>
    </location>
</feature>
<feature type="transmembrane region" description="Helical" evidence="6">
    <location>
        <begin position="125"/>
        <end position="148"/>
    </location>
</feature>
<dbReference type="PROSITE" id="PS50850">
    <property type="entry name" value="MFS"/>
    <property type="match status" value="1"/>
</dbReference>
<feature type="transmembrane region" description="Helical" evidence="6">
    <location>
        <begin position="217"/>
        <end position="237"/>
    </location>
</feature>
<dbReference type="FunFam" id="1.20.1250.20:FF:000013">
    <property type="entry name" value="MFS general substrate transporter"/>
    <property type="match status" value="1"/>
</dbReference>
<keyword evidence="3 6" id="KW-0812">Transmembrane</keyword>
<keyword evidence="5 6" id="KW-0472">Membrane</keyword>
<evidence type="ECO:0000256" key="4">
    <source>
        <dbReference type="ARBA" id="ARBA00022989"/>
    </source>
</evidence>
<gene>
    <name evidence="8" type="ORF">H105_04808</name>
</gene>
<dbReference type="OrthoDB" id="2985014at2759"/>
<name>A0A022XRQ0_TRISD</name>
<reference evidence="8 9" key="1">
    <citation type="submission" date="2014-02" db="EMBL/GenBank/DDBJ databases">
        <title>The Genome Sequence of Trichophyton rubrum (morphotype soudanense) CBS 452.61.</title>
        <authorList>
            <consortium name="The Broad Institute Genomics Platform"/>
            <person name="Cuomo C.A."/>
            <person name="White T.C."/>
            <person name="Graser Y."/>
            <person name="Martinez-Rossi N."/>
            <person name="Heitman J."/>
            <person name="Young S.K."/>
            <person name="Zeng Q."/>
            <person name="Gargeya S."/>
            <person name="Abouelleil A."/>
            <person name="Alvarado L."/>
            <person name="Chapman S.B."/>
            <person name="Gainer-Dewar J."/>
            <person name="Goldberg J."/>
            <person name="Griggs A."/>
            <person name="Gujja S."/>
            <person name="Hansen M."/>
            <person name="Howarth C."/>
            <person name="Imamovic A."/>
            <person name="Larimer J."/>
            <person name="Martinez D."/>
            <person name="Murphy C."/>
            <person name="Pearson M.D."/>
            <person name="Persinoti G."/>
            <person name="Poon T."/>
            <person name="Priest M."/>
            <person name="Roberts A.D."/>
            <person name="Saif S."/>
            <person name="Shea T.D."/>
            <person name="Sykes S.N."/>
            <person name="Wortman J."/>
            <person name="Nusbaum C."/>
            <person name="Birren B."/>
        </authorList>
    </citation>
    <scope>NUCLEOTIDE SEQUENCE [LARGE SCALE GENOMIC DNA]</scope>
    <source>
        <strain evidence="8 9">CBS 452.61</strain>
    </source>
</reference>
<evidence type="ECO:0000313" key="8">
    <source>
        <dbReference type="EMBL" id="EZF73342.1"/>
    </source>
</evidence>
<feature type="transmembrane region" description="Helical" evidence="6">
    <location>
        <begin position="95"/>
        <end position="113"/>
    </location>
</feature>
<dbReference type="InterPro" id="IPR020846">
    <property type="entry name" value="MFS_dom"/>
</dbReference>
<evidence type="ECO:0000259" key="7">
    <source>
        <dbReference type="PROSITE" id="PS50850"/>
    </source>
</evidence>
<feature type="transmembrane region" description="Helical" evidence="6">
    <location>
        <begin position="350"/>
        <end position="372"/>
    </location>
</feature>
<evidence type="ECO:0000256" key="6">
    <source>
        <dbReference type="SAM" id="Phobius"/>
    </source>
</evidence>
<sequence>MALPQGENKPAGATGVIEDVELSGAQGSVSDEKWPCSSQEHRPEVEKKLVRRQDWIIMPQFAVLYLLAYLDRINLGNAKLQGVVEEALNGNDSNFSWAASIFYFGYIIFAIPLTLWGKRFYPSRFIFVSVIGWGIAATAGAGAFNFAGLATSRFFIGLFEAAFAPTAVFHLTLWYTRSELAFRTCLFVGMSAFSGAFGGLVAYGISLIHTTIGHWRVLFLVEGLPTIAFASVVLFFLPDRPETSKFFRNEEERQIAIRRMNQGQQSEGHNSLVMKHVIASLKDWKVYGVCIVKMGHDASLATISIFLPTILHSLGYSKTAAQYMTIGPYMAGWVVMVSFSLLSDRLRTRGPFIIGGTALAIIGVSLMYTFPAKENPKAALGGVFLLVIGIFPCIPLEVQWVSDNAGAESKKAMALCMIVIAGHCLSILASKSFPEHEGPRYIRGYAIVLSFLCLSFVTSVILYTRHRIINAQRNKKYGKPNPLDKVDTSILADKAPMFRYIP</sequence>
<feature type="transmembrane region" description="Helical" evidence="6">
    <location>
        <begin position="378"/>
        <end position="400"/>
    </location>
</feature>
<evidence type="ECO:0000256" key="2">
    <source>
        <dbReference type="ARBA" id="ARBA00022448"/>
    </source>
</evidence>